<reference evidence="9 10" key="1">
    <citation type="submission" date="2015-11" db="EMBL/GenBank/DDBJ databases">
        <title>Expanding the genomic diversity of Burkholderia species for the development of highly accurate diagnostics.</title>
        <authorList>
            <person name="Sahl J."/>
            <person name="Keim P."/>
            <person name="Wagner D."/>
        </authorList>
    </citation>
    <scope>NUCLEOTIDE SEQUENCE [LARGE SCALE GENOMIC DNA]</scope>
    <source>
        <strain evidence="9 10">MSMB1137WGS</strain>
    </source>
</reference>
<evidence type="ECO:0000256" key="7">
    <source>
        <dbReference type="SAM" id="Phobius"/>
    </source>
</evidence>
<protein>
    <recommendedName>
        <fullName evidence="8">Major facilitator superfamily (MFS) profile domain-containing protein</fullName>
    </recommendedName>
</protein>
<dbReference type="PROSITE" id="PS50850">
    <property type="entry name" value="MFS"/>
    <property type="match status" value="1"/>
</dbReference>
<evidence type="ECO:0000259" key="8">
    <source>
        <dbReference type="PROSITE" id="PS50850"/>
    </source>
</evidence>
<evidence type="ECO:0000313" key="10">
    <source>
        <dbReference type="Proteomes" id="UP000056732"/>
    </source>
</evidence>
<feature type="domain" description="Major facilitator superfamily (MFS) profile" evidence="8">
    <location>
        <begin position="1"/>
        <end position="376"/>
    </location>
</feature>
<feature type="transmembrane region" description="Helical" evidence="7">
    <location>
        <begin position="325"/>
        <end position="348"/>
    </location>
</feature>
<feature type="transmembrane region" description="Helical" evidence="7">
    <location>
        <begin position="149"/>
        <end position="171"/>
    </location>
</feature>
<feature type="transmembrane region" description="Helical" evidence="7">
    <location>
        <begin position="354"/>
        <end position="372"/>
    </location>
</feature>
<feature type="transmembrane region" description="Helical" evidence="7">
    <location>
        <begin position="267"/>
        <end position="284"/>
    </location>
</feature>
<feature type="transmembrane region" description="Helical" evidence="7">
    <location>
        <begin position="82"/>
        <end position="103"/>
    </location>
</feature>
<dbReference type="Gene3D" id="1.20.1250.20">
    <property type="entry name" value="MFS general substrate transporter like domains"/>
    <property type="match status" value="1"/>
</dbReference>
<feature type="transmembrane region" description="Helical" evidence="7">
    <location>
        <begin position="290"/>
        <end position="313"/>
    </location>
</feature>
<keyword evidence="3" id="KW-1003">Cell membrane</keyword>
<comment type="subcellular location">
    <subcellularLocation>
        <location evidence="1">Cell membrane</location>
        <topology evidence="1">Multi-pass membrane protein</topology>
    </subcellularLocation>
</comment>
<organism evidence="9 10">
    <name type="scientific">Burkholderia ubonensis</name>
    <dbReference type="NCBI Taxonomy" id="101571"/>
    <lineage>
        <taxon>Bacteria</taxon>
        <taxon>Pseudomonadati</taxon>
        <taxon>Pseudomonadota</taxon>
        <taxon>Betaproteobacteria</taxon>
        <taxon>Burkholderiales</taxon>
        <taxon>Burkholderiaceae</taxon>
        <taxon>Burkholderia</taxon>
        <taxon>Burkholderia cepacia complex</taxon>
    </lineage>
</organism>
<name>A0AAW3NFT0_9BURK</name>
<evidence type="ECO:0000256" key="1">
    <source>
        <dbReference type="ARBA" id="ARBA00004651"/>
    </source>
</evidence>
<feature type="transmembrane region" description="Helical" evidence="7">
    <location>
        <begin position="236"/>
        <end position="255"/>
    </location>
</feature>
<feature type="transmembrane region" description="Helical" evidence="7">
    <location>
        <begin position="124"/>
        <end position="143"/>
    </location>
</feature>
<dbReference type="GO" id="GO:0005886">
    <property type="term" value="C:plasma membrane"/>
    <property type="evidence" value="ECO:0007669"/>
    <property type="project" value="UniProtKB-SubCell"/>
</dbReference>
<keyword evidence="6 7" id="KW-0472">Membrane</keyword>
<evidence type="ECO:0000313" key="9">
    <source>
        <dbReference type="EMBL" id="KVT60149.1"/>
    </source>
</evidence>
<evidence type="ECO:0000256" key="6">
    <source>
        <dbReference type="ARBA" id="ARBA00023136"/>
    </source>
</evidence>
<comment type="caution">
    <text evidence="9">The sequence shown here is derived from an EMBL/GenBank/DDBJ whole genome shotgun (WGS) entry which is preliminary data.</text>
</comment>
<dbReference type="InterPro" id="IPR050171">
    <property type="entry name" value="MFS_Transporters"/>
</dbReference>
<keyword evidence="5 7" id="KW-1133">Transmembrane helix</keyword>
<evidence type="ECO:0000256" key="2">
    <source>
        <dbReference type="ARBA" id="ARBA00022448"/>
    </source>
</evidence>
<dbReference type="PANTHER" id="PTHR23517">
    <property type="entry name" value="RESISTANCE PROTEIN MDTM, PUTATIVE-RELATED-RELATED"/>
    <property type="match status" value="1"/>
</dbReference>
<sequence>MSLSLTISKAITLPIIAVYLSDTLALGTTVVGYILSASLAIGTLSSLYGGHIVDHADRRILLFGGIAVYGATYFAFPHIRNGWTVFALLALSYSAASLLDIAIKVYLAQLVEPADRVKVFSLRYTLNNVGFAVGPMVGAYLAMHSEAALFRLSGVAAFICMVPAGLVWGRLKGREPCDAPSQSRSFYATLGALKGDACLLTFTLAGTFAAVIYARFSAYLSQYLAVATDTHTAYQTVAYAITANALIVVLFQYLIGARITVSRLRPCITIGMLLFGAGLFGFSRSTGMTAWMIAMVIFSLGEVIVIPASYLFVDSIAPEDMKGSYYGMQSLTNLGGAASPALCGLLISSAQPKLMFWVLIAVCGVAWWLFLVGDRLKTARSSISMVTRNR</sequence>
<dbReference type="InterPro" id="IPR020846">
    <property type="entry name" value="MFS_dom"/>
</dbReference>
<feature type="transmembrane region" description="Helical" evidence="7">
    <location>
        <begin position="30"/>
        <end position="48"/>
    </location>
</feature>
<dbReference type="GO" id="GO:0022857">
    <property type="term" value="F:transmembrane transporter activity"/>
    <property type="evidence" value="ECO:0007669"/>
    <property type="project" value="InterPro"/>
</dbReference>
<dbReference type="EMBL" id="LPDO01000022">
    <property type="protein sequence ID" value="KVT60149.1"/>
    <property type="molecule type" value="Genomic_DNA"/>
</dbReference>
<proteinExistence type="predicted"/>
<accession>A0AAW3NFT0</accession>
<keyword evidence="2" id="KW-0813">Transport</keyword>
<evidence type="ECO:0000256" key="4">
    <source>
        <dbReference type="ARBA" id="ARBA00022692"/>
    </source>
</evidence>
<dbReference type="InterPro" id="IPR011701">
    <property type="entry name" value="MFS"/>
</dbReference>
<evidence type="ECO:0000256" key="5">
    <source>
        <dbReference type="ARBA" id="ARBA00022989"/>
    </source>
</evidence>
<keyword evidence="4 7" id="KW-0812">Transmembrane</keyword>
<evidence type="ECO:0000256" key="3">
    <source>
        <dbReference type="ARBA" id="ARBA00022475"/>
    </source>
</evidence>
<dbReference type="SUPFAM" id="SSF103473">
    <property type="entry name" value="MFS general substrate transporter"/>
    <property type="match status" value="1"/>
</dbReference>
<feature type="transmembrane region" description="Helical" evidence="7">
    <location>
        <begin position="60"/>
        <end position="76"/>
    </location>
</feature>
<dbReference type="InterPro" id="IPR036259">
    <property type="entry name" value="MFS_trans_sf"/>
</dbReference>
<dbReference type="Proteomes" id="UP000056732">
    <property type="component" value="Unassembled WGS sequence"/>
</dbReference>
<feature type="transmembrane region" description="Helical" evidence="7">
    <location>
        <begin position="192"/>
        <end position="216"/>
    </location>
</feature>
<gene>
    <name evidence="9" type="ORF">WK53_24620</name>
</gene>
<dbReference type="AlphaFoldDB" id="A0AAW3NFT0"/>
<dbReference type="Pfam" id="PF07690">
    <property type="entry name" value="MFS_1"/>
    <property type="match status" value="1"/>
</dbReference>